<evidence type="ECO:0000313" key="1">
    <source>
        <dbReference type="EMBL" id="AUT75539.1"/>
    </source>
</evidence>
<reference evidence="1 2" key="1">
    <citation type="submission" date="2018-01" db="EMBL/GenBank/DDBJ databases">
        <title>Species boundaries and ecological features among Paraburkholderia terrae DSMZ17804T, P. hospita DSMZ17164T and P. caribensis DSMZ13236T.</title>
        <authorList>
            <person name="Pratama A.A."/>
        </authorList>
    </citation>
    <scope>NUCLEOTIDE SEQUENCE [LARGE SCALE GENOMIC DNA]</scope>
    <source>
        <strain evidence="1 2">DSM 17164</strain>
    </source>
</reference>
<dbReference type="KEGG" id="phs:C2L64_44990"/>
<name>A0AAN1JK23_9BURK</name>
<proteinExistence type="predicted"/>
<dbReference type="AlphaFoldDB" id="A0AAN1JK23"/>
<evidence type="ECO:0000313" key="2">
    <source>
        <dbReference type="Proteomes" id="UP000236649"/>
    </source>
</evidence>
<dbReference type="Proteomes" id="UP000236649">
    <property type="component" value="Chromosome 4"/>
</dbReference>
<protein>
    <submittedName>
        <fullName evidence="1">Uncharacterized protein</fullName>
    </submittedName>
</protein>
<dbReference type="EMBL" id="CP026108">
    <property type="protein sequence ID" value="AUT75539.1"/>
    <property type="molecule type" value="Genomic_DNA"/>
</dbReference>
<organism evidence="1 2">
    <name type="scientific">Paraburkholderia hospita</name>
    <dbReference type="NCBI Taxonomy" id="169430"/>
    <lineage>
        <taxon>Bacteria</taxon>
        <taxon>Pseudomonadati</taxon>
        <taxon>Pseudomonadota</taxon>
        <taxon>Betaproteobacteria</taxon>
        <taxon>Burkholderiales</taxon>
        <taxon>Burkholderiaceae</taxon>
        <taxon>Paraburkholderia</taxon>
    </lineage>
</organism>
<accession>A0AAN1JK23</accession>
<gene>
    <name evidence="1" type="ORF">C2L64_44990</name>
</gene>
<sequence length="195" mass="21040">MYEPLADSAGEANDAAEQMVAEVDEIGDAGDGTAARLWQCIFRAIFGDGGTVGMSAHKTAIPSGTSIFKANINPRLAATARQLFPGDCILVIARPSQLLSTLEPRRGDIFIRTARGEGWSAIGVVASDGTHAQDRLASLGFRFEGYPRAEPGRYIHLIEPGSPNRRRGTRFARRLCDEAGQVLPDTMLLRPNFAI</sequence>